<comment type="pathway">
    <text evidence="1 4">Glycan metabolism; pectin biosynthesis.</text>
</comment>
<dbReference type="Proteomes" id="UP001552299">
    <property type="component" value="Unassembled WGS sequence"/>
</dbReference>
<keyword evidence="4" id="KW-1133">Transmembrane helix</keyword>
<comment type="subcellular location">
    <subcellularLocation>
        <location evidence="4">Golgi apparatus membrane</location>
        <topology evidence="4">Single-pass type II membrane protein</topology>
    </subcellularLocation>
</comment>
<feature type="transmembrane region" description="Helical" evidence="4">
    <location>
        <begin position="20"/>
        <end position="40"/>
    </location>
</feature>
<dbReference type="GO" id="GO:0071555">
    <property type="term" value="P:cell wall organization"/>
    <property type="evidence" value="ECO:0007669"/>
    <property type="project" value="UniProtKB-KW"/>
</dbReference>
<dbReference type="Pfam" id="PF01501">
    <property type="entry name" value="Glyco_transf_8"/>
    <property type="match status" value="1"/>
</dbReference>
<dbReference type="GO" id="GO:0000139">
    <property type="term" value="C:Golgi membrane"/>
    <property type="evidence" value="ECO:0007669"/>
    <property type="project" value="UniProtKB-SubCell"/>
</dbReference>
<evidence type="ECO:0000256" key="1">
    <source>
        <dbReference type="ARBA" id="ARBA00004877"/>
    </source>
</evidence>
<dbReference type="EC" id="2.4.1.-" evidence="4"/>
<dbReference type="PANTHER" id="PTHR32116:SF12">
    <property type="entry name" value="GALACTURONOSYLTRANSFERASE 7-RELATED"/>
    <property type="match status" value="1"/>
</dbReference>
<dbReference type="GO" id="GO:0016757">
    <property type="term" value="F:glycosyltransferase activity"/>
    <property type="evidence" value="ECO:0007669"/>
    <property type="project" value="UniProtKB-KW"/>
</dbReference>
<reference evidence="6 7" key="1">
    <citation type="journal article" date="2024" name="Plant Biotechnol. J.">
        <title>Dendrobium thyrsiflorum genome and its molecular insights into genes involved in important horticultural traits.</title>
        <authorList>
            <person name="Chen B."/>
            <person name="Wang J.Y."/>
            <person name="Zheng P.J."/>
            <person name="Li K.L."/>
            <person name="Liang Y.M."/>
            <person name="Chen X.F."/>
            <person name="Zhang C."/>
            <person name="Zhao X."/>
            <person name="He X."/>
            <person name="Zhang G.Q."/>
            <person name="Liu Z.J."/>
            <person name="Xu Q."/>
        </authorList>
    </citation>
    <scope>NUCLEOTIDE SEQUENCE [LARGE SCALE GENOMIC DNA]</scope>
    <source>
        <strain evidence="6">GZMU011</strain>
    </source>
</reference>
<accession>A0ABD0VKN6</accession>
<keyword evidence="4" id="KW-0333">Golgi apparatus</keyword>
<dbReference type="EMBL" id="JANQDX010000006">
    <property type="protein sequence ID" value="KAL0923157.1"/>
    <property type="molecule type" value="Genomic_DNA"/>
</dbReference>
<comment type="caution">
    <text evidence="6">The sequence shown here is derived from an EMBL/GenBank/DDBJ whole genome shotgun (WGS) entry which is preliminary data.</text>
</comment>
<keyword evidence="4" id="KW-0472">Membrane</keyword>
<sequence>MKGYSAAVPPCKRRWRGPTVVVGALVFFSLLVPLAFLLGFHNRFPSGFLADDRLPLETSFGSNGRVDSVQESFDNPYSRIDKIIKKFEVSPIKEIADKEAMRPADSTVYTKDDALSLGKPVPSSHKKDSTYQSHPKNAVSPFHSQFHLNNPTSPIKKEDYNSHPKAMPTPQIAKEELTPSINTKENVGGIGKGHLEVPAVDDTKKSCQLEFGSYCLWSTEHKETMKDSMVKRLKDQLFVARAYYPSIAKLKAQENLSSELKQNIQDHEKILSDAISDADLPPFVTKKIRKMDETIAKAKQCSIDCSNVDRKLRQILDLAENEAHFHMKQSAFLYNLGVQTMPKSLHCLFMRLTVEWFGSSSEDRGLHSQKIGDPSFRHYVVFSRNVLAASVTINSTVMNSEATENMVFHLITDKQNYYAMKYWFSRYSFKKAFIHVINIDKFKIGRPHSLALPQLSLSEEFRITMHNMNKSSTVPMITEYMSVFGHSHFLLAEIFKNLKRVVVLDDDMVVQQDLSPLWNLDMEGKVVGAVESCGMTLDHLKAYMPRNKYDPDSCVWMSGLNVVDLAKWRERNVTGIYNKFISKMKITSEASWRASMLPASLLAFQNLVYPLDSSWTLSGLGYDYRISAAAVKDAATLHYNGNMKPWLELGIPIYKRHWKKFLKKGDRFMNDCNVNL</sequence>
<dbReference type="PANTHER" id="PTHR32116">
    <property type="entry name" value="GALACTURONOSYLTRANSFERASE 4-RELATED"/>
    <property type="match status" value="1"/>
</dbReference>
<keyword evidence="3 4" id="KW-0808">Transferase</keyword>
<dbReference type="InterPro" id="IPR029993">
    <property type="entry name" value="GAUT"/>
</dbReference>
<dbReference type="Pfam" id="PF25557">
    <property type="entry name" value="GAUT_1"/>
    <property type="match status" value="1"/>
</dbReference>
<evidence type="ECO:0000313" key="6">
    <source>
        <dbReference type="EMBL" id="KAL0923157.1"/>
    </source>
</evidence>
<evidence type="ECO:0000256" key="4">
    <source>
        <dbReference type="RuleBase" id="RU362027"/>
    </source>
</evidence>
<evidence type="ECO:0000256" key="3">
    <source>
        <dbReference type="ARBA" id="ARBA00022676"/>
    </source>
</evidence>
<gene>
    <name evidence="6" type="ORF">M5K25_007202</name>
</gene>
<dbReference type="AlphaFoldDB" id="A0ABD0VKN6"/>
<keyword evidence="7" id="KW-1185">Reference proteome</keyword>
<proteinExistence type="inferred from homology"/>
<dbReference type="InterPro" id="IPR002495">
    <property type="entry name" value="Glyco_trans_8"/>
</dbReference>
<feature type="region of interest" description="Disordered" evidence="5">
    <location>
        <begin position="115"/>
        <end position="186"/>
    </location>
</feature>
<organism evidence="6 7">
    <name type="scientific">Dendrobium thyrsiflorum</name>
    <name type="common">Pinecone-like raceme dendrobium</name>
    <name type="synonym">Orchid</name>
    <dbReference type="NCBI Taxonomy" id="117978"/>
    <lineage>
        <taxon>Eukaryota</taxon>
        <taxon>Viridiplantae</taxon>
        <taxon>Streptophyta</taxon>
        <taxon>Embryophyta</taxon>
        <taxon>Tracheophyta</taxon>
        <taxon>Spermatophyta</taxon>
        <taxon>Magnoliopsida</taxon>
        <taxon>Liliopsida</taxon>
        <taxon>Asparagales</taxon>
        <taxon>Orchidaceae</taxon>
        <taxon>Epidendroideae</taxon>
        <taxon>Malaxideae</taxon>
        <taxon>Dendrobiinae</taxon>
        <taxon>Dendrobium</taxon>
    </lineage>
</organism>
<protein>
    <recommendedName>
        <fullName evidence="4">Hexosyltransferase</fullName>
        <ecNumber evidence="4">2.4.1.-</ecNumber>
    </recommendedName>
</protein>
<feature type="compositionally biased region" description="Polar residues" evidence="5">
    <location>
        <begin position="142"/>
        <end position="153"/>
    </location>
</feature>
<evidence type="ECO:0000313" key="7">
    <source>
        <dbReference type="Proteomes" id="UP001552299"/>
    </source>
</evidence>
<dbReference type="InterPro" id="IPR029044">
    <property type="entry name" value="Nucleotide-diphossugar_trans"/>
</dbReference>
<comment type="similarity">
    <text evidence="2 4">Belongs to the glycosyltransferase 8 family.</text>
</comment>
<keyword evidence="3 4" id="KW-0328">Glycosyltransferase</keyword>
<evidence type="ECO:0000256" key="5">
    <source>
        <dbReference type="SAM" id="MobiDB-lite"/>
    </source>
</evidence>
<dbReference type="SUPFAM" id="SSF53448">
    <property type="entry name" value="Nucleotide-diphospho-sugar transferases"/>
    <property type="match status" value="1"/>
</dbReference>
<keyword evidence="4" id="KW-0961">Cell wall biogenesis/degradation</keyword>
<name>A0ABD0VKN6_DENTH</name>
<keyword evidence="4" id="KW-0812">Transmembrane</keyword>
<dbReference type="Gene3D" id="3.90.550.10">
    <property type="entry name" value="Spore Coat Polysaccharide Biosynthesis Protein SpsA, Chain A"/>
    <property type="match status" value="1"/>
</dbReference>
<evidence type="ECO:0000256" key="2">
    <source>
        <dbReference type="ARBA" id="ARBA00006351"/>
    </source>
</evidence>